<dbReference type="Proteomes" id="UP000799291">
    <property type="component" value="Unassembled WGS sequence"/>
</dbReference>
<gene>
    <name evidence="1" type="ORF">K458DRAFT_289363</name>
</gene>
<evidence type="ECO:0000313" key="2">
    <source>
        <dbReference type="Proteomes" id="UP000799291"/>
    </source>
</evidence>
<organism evidence="1 2">
    <name type="scientific">Lentithecium fluviatile CBS 122367</name>
    <dbReference type="NCBI Taxonomy" id="1168545"/>
    <lineage>
        <taxon>Eukaryota</taxon>
        <taxon>Fungi</taxon>
        <taxon>Dikarya</taxon>
        <taxon>Ascomycota</taxon>
        <taxon>Pezizomycotina</taxon>
        <taxon>Dothideomycetes</taxon>
        <taxon>Pleosporomycetidae</taxon>
        <taxon>Pleosporales</taxon>
        <taxon>Massarineae</taxon>
        <taxon>Lentitheciaceae</taxon>
        <taxon>Lentithecium</taxon>
    </lineage>
</organism>
<accession>A0A6G1JHM9</accession>
<protein>
    <submittedName>
        <fullName evidence="1">Uncharacterized protein</fullName>
    </submittedName>
</protein>
<feature type="non-terminal residue" evidence="1">
    <location>
        <position position="1"/>
    </location>
</feature>
<proteinExistence type="predicted"/>
<dbReference type="AlphaFoldDB" id="A0A6G1JHM9"/>
<evidence type="ECO:0000313" key="1">
    <source>
        <dbReference type="EMBL" id="KAF2690054.1"/>
    </source>
</evidence>
<dbReference type="OrthoDB" id="3774647at2759"/>
<dbReference type="EMBL" id="MU005571">
    <property type="protein sequence ID" value="KAF2690054.1"/>
    <property type="molecule type" value="Genomic_DNA"/>
</dbReference>
<name>A0A6G1JHM9_9PLEO</name>
<reference evidence="1" key="1">
    <citation type="journal article" date="2020" name="Stud. Mycol.">
        <title>101 Dothideomycetes genomes: a test case for predicting lifestyles and emergence of pathogens.</title>
        <authorList>
            <person name="Haridas S."/>
            <person name="Albert R."/>
            <person name="Binder M."/>
            <person name="Bloem J."/>
            <person name="Labutti K."/>
            <person name="Salamov A."/>
            <person name="Andreopoulos B."/>
            <person name="Baker S."/>
            <person name="Barry K."/>
            <person name="Bills G."/>
            <person name="Bluhm B."/>
            <person name="Cannon C."/>
            <person name="Castanera R."/>
            <person name="Culley D."/>
            <person name="Daum C."/>
            <person name="Ezra D."/>
            <person name="Gonzalez J."/>
            <person name="Henrissat B."/>
            <person name="Kuo A."/>
            <person name="Liang C."/>
            <person name="Lipzen A."/>
            <person name="Lutzoni F."/>
            <person name="Magnuson J."/>
            <person name="Mondo S."/>
            <person name="Nolan M."/>
            <person name="Ohm R."/>
            <person name="Pangilinan J."/>
            <person name="Park H.-J."/>
            <person name="Ramirez L."/>
            <person name="Alfaro M."/>
            <person name="Sun H."/>
            <person name="Tritt A."/>
            <person name="Yoshinaga Y."/>
            <person name="Zwiers L.-H."/>
            <person name="Turgeon B."/>
            <person name="Goodwin S."/>
            <person name="Spatafora J."/>
            <person name="Crous P."/>
            <person name="Grigoriev I."/>
        </authorList>
    </citation>
    <scope>NUCLEOTIDE SEQUENCE</scope>
    <source>
        <strain evidence="1">CBS 122367</strain>
    </source>
</reference>
<sequence length="223" mass="24787">AGTTQDGFNCREKFICTRESRWVHATNITIDDLSQQVGGVDSVKKGDVPMNAKEVFGKVKDVLLKQWNKDSPVPISKGCYITFPKVTVPSPSQYYNQTTPDRISQVMVDYLGVEVEKTRKSTTKICSMPNRGGTQSKYKFDTLIYPRGGSFEVQLFQQSNPQPVEQTRIDWKITCPTPCSKGDTTWLKMLGNGLVLFGGWANPIFGMTNAGVQIAALGFEQCL</sequence>
<keyword evidence="2" id="KW-1185">Reference proteome</keyword>